<comment type="caution">
    <text evidence="2">The sequence shown here is derived from an EMBL/GenBank/DDBJ whole genome shotgun (WGS) entry which is preliminary data.</text>
</comment>
<dbReference type="EMBL" id="BKCJ011805676">
    <property type="protein sequence ID" value="GFD54421.1"/>
    <property type="molecule type" value="Genomic_DNA"/>
</dbReference>
<gene>
    <name evidence="2" type="ORF">Tci_926390</name>
</gene>
<proteinExistence type="predicted"/>
<feature type="region of interest" description="Disordered" evidence="1">
    <location>
        <begin position="1"/>
        <end position="60"/>
    </location>
</feature>
<organism evidence="2">
    <name type="scientific">Tanacetum cinerariifolium</name>
    <name type="common">Dalmatian daisy</name>
    <name type="synonym">Chrysanthemum cinerariifolium</name>
    <dbReference type="NCBI Taxonomy" id="118510"/>
    <lineage>
        <taxon>Eukaryota</taxon>
        <taxon>Viridiplantae</taxon>
        <taxon>Streptophyta</taxon>
        <taxon>Embryophyta</taxon>
        <taxon>Tracheophyta</taxon>
        <taxon>Spermatophyta</taxon>
        <taxon>Magnoliopsida</taxon>
        <taxon>eudicotyledons</taxon>
        <taxon>Gunneridae</taxon>
        <taxon>Pentapetalae</taxon>
        <taxon>asterids</taxon>
        <taxon>campanulids</taxon>
        <taxon>Asterales</taxon>
        <taxon>Asteraceae</taxon>
        <taxon>Asteroideae</taxon>
        <taxon>Anthemideae</taxon>
        <taxon>Anthemidinae</taxon>
        <taxon>Tanacetum</taxon>
    </lineage>
</organism>
<reference evidence="2" key="1">
    <citation type="journal article" date="2019" name="Sci. Rep.">
        <title>Draft genome of Tanacetum cinerariifolium, the natural source of mosquito coil.</title>
        <authorList>
            <person name="Yamashiro T."/>
            <person name="Shiraishi A."/>
            <person name="Satake H."/>
            <person name="Nakayama K."/>
        </authorList>
    </citation>
    <scope>NUCLEOTIDE SEQUENCE</scope>
</reference>
<sequence>RHQPRLPAPAEHAARRAGGGDQPQHLRPSRRPGEDDRDRADGERAPGDDPHRWQADGEDADLPCVRHVSAVAGCDLDPDRHQIALVQQGRVDDAVGQR</sequence>
<accession>A0A699XC80</accession>
<feature type="non-terminal residue" evidence="2">
    <location>
        <position position="1"/>
    </location>
</feature>
<feature type="non-terminal residue" evidence="2">
    <location>
        <position position="98"/>
    </location>
</feature>
<protein>
    <submittedName>
        <fullName evidence="2">Uncharacterized protein</fullName>
    </submittedName>
</protein>
<dbReference type="AlphaFoldDB" id="A0A699XC80"/>
<name>A0A699XC80_TANCI</name>
<feature type="compositionally biased region" description="Basic and acidic residues" evidence="1">
    <location>
        <begin position="31"/>
        <end position="55"/>
    </location>
</feature>
<evidence type="ECO:0000256" key="1">
    <source>
        <dbReference type="SAM" id="MobiDB-lite"/>
    </source>
</evidence>
<evidence type="ECO:0000313" key="2">
    <source>
        <dbReference type="EMBL" id="GFD54421.1"/>
    </source>
</evidence>